<name>A0ABN8ZV95_RANTA</name>
<dbReference type="Proteomes" id="UP001176941">
    <property type="component" value="Chromosome 6"/>
</dbReference>
<feature type="region of interest" description="Disordered" evidence="1">
    <location>
        <begin position="125"/>
        <end position="213"/>
    </location>
</feature>
<proteinExistence type="predicted"/>
<reference evidence="2" key="1">
    <citation type="submission" date="2023-04" db="EMBL/GenBank/DDBJ databases">
        <authorList>
            <consortium name="ELIXIR-Norway"/>
        </authorList>
    </citation>
    <scope>NUCLEOTIDE SEQUENCE [LARGE SCALE GENOMIC DNA]</scope>
</reference>
<protein>
    <submittedName>
        <fullName evidence="2">Uncharacterized protein</fullName>
    </submittedName>
</protein>
<sequence>MTGAPSTERPARLTPAEGHSTEENQGQGDRAPAEDVLTLCPGDIPSEDCGRPVLGGGECPGAWHARPRQGRGTQGRQSSHERALRSHPGGRGDRSGCEVGAAEGSRPPRRSLHPCNLFASEQASAALTSKRLSTRHLRRPLGFSAPEEDTALPKVRAREPAHRKEKPLRRARSPRRSGRLLQLEKRLHAATKARRGHERNQDETGGPDMPHGHTQLRWQIHARRRGPWPLTHDSSRERAGKADLCAPDRESYRRSLRRSPPVWAVPTDEGRSGLRGRLVSEGLRGEGTLNTAKGATAEREGGRADGRPQVSQWVSLV</sequence>
<feature type="compositionally biased region" description="Basic and acidic residues" evidence="1">
    <location>
        <begin position="296"/>
        <end position="306"/>
    </location>
</feature>
<keyword evidence="3" id="KW-1185">Reference proteome</keyword>
<feature type="compositionally biased region" description="Basic residues" evidence="1">
    <location>
        <begin position="163"/>
        <end position="178"/>
    </location>
</feature>
<accession>A0ABN8ZV95</accession>
<feature type="region of interest" description="Disordered" evidence="1">
    <location>
        <begin position="1"/>
        <end position="113"/>
    </location>
</feature>
<evidence type="ECO:0000313" key="2">
    <source>
        <dbReference type="EMBL" id="CAI9177350.1"/>
    </source>
</evidence>
<evidence type="ECO:0000256" key="1">
    <source>
        <dbReference type="SAM" id="MobiDB-lite"/>
    </source>
</evidence>
<gene>
    <name evidence="2" type="ORF">MRATA1EN1_LOCUS26312</name>
</gene>
<feature type="compositionally biased region" description="Basic residues" evidence="1">
    <location>
        <begin position="188"/>
        <end position="197"/>
    </location>
</feature>
<feature type="compositionally biased region" description="Basic and acidic residues" evidence="1">
    <location>
        <begin position="78"/>
        <end position="96"/>
    </location>
</feature>
<feature type="region of interest" description="Disordered" evidence="1">
    <location>
        <begin position="263"/>
        <end position="317"/>
    </location>
</feature>
<dbReference type="EMBL" id="OX459942">
    <property type="protein sequence ID" value="CAI9177350.1"/>
    <property type="molecule type" value="Genomic_DNA"/>
</dbReference>
<organism evidence="2 3">
    <name type="scientific">Rangifer tarandus platyrhynchus</name>
    <name type="common">Svalbard reindeer</name>
    <dbReference type="NCBI Taxonomy" id="3082113"/>
    <lineage>
        <taxon>Eukaryota</taxon>
        <taxon>Metazoa</taxon>
        <taxon>Chordata</taxon>
        <taxon>Craniata</taxon>
        <taxon>Vertebrata</taxon>
        <taxon>Euteleostomi</taxon>
        <taxon>Mammalia</taxon>
        <taxon>Eutheria</taxon>
        <taxon>Laurasiatheria</taxon>
        <taxon>Artiodactyla</taxon>
        <taxon>Ruminantia</taxon>
        <taxon>Pecora</taxon>
        <taxon>Cervidae</taxon>
        <taxon>Odocoileinae</taxon>
        <taxon>Rangifer</taxon>
    </lineage>
</organism>
<evidence type="ECO:0000313" key="3">
    <source>
        <dbReference type="Proteomes" id="UP001176941"/>
    </source>
</evidence>